<keyword evidence="1" id="KW-1133">Transmembrane helix</keyword>
<reference evidence="3 4" key="1">
    <citation type="submission" date="2020-12" db="EMBL/GenBank/DDBJ databases">
        <title>Hymenobacter sp.</title>
        <authorList>
            <person name="Kim M.K."/>
        </authorList>
    </citation>
    <scope>NUCLEOTIDE SEQUENCE [LARGE SCALE GENOMIC DNA]</scope>
    <source>
        <strain evidence="3 4">BT442</strain>
    </source>
</reference>
<name>A0ABS0QAJ7_9BACT</name>
<dbReference type="NCBIfam" id="NF046080">
    <property type="entry name" value="PID_CTERM"/>
    <property type="match status" value="1"/>
</dbReference>
<evidence type="ECO:0000313" key="3">
    <source>
        <dbReference type="EMBL" id="MBH8559224.1"/>
    </source>
</evidence>
<sequence>MKSLFLKRLLPAMALVIAASAIALAQPNNGGPGADPDPDPTNTPIDGGVSLLLAGGVAYGVKHLRARRKKV</sequence>
<evidence type="ECO:0000256" key="2">
    <source>
        <dbReference type="SAM" id="SignalP"/>
    </source>
</evidence>
<comment type="caution">
    <text evidence="3">The sequence shown here is derived from an EMBL/GenBank/DDBJ whole genome shotgun (WGS) entry which is preliminary data.</text>
</comment>
<evidence type="ECO:0000313" key="4">
    <source>
        <dbReference type="Proteomes" id="UP000625631"/>
    </source>
</evidence>
<keyword evidence="1" id="KW-0812">Transmembrane</keyword>
<dbReference type="RefSeq" id="WP_198069163.1">
    <property type="nucleotide sequence ID" value="NZ_JAEDAD010000004.1"/>
</dbReference>
<evidence type="ECO:0008006" key="5">
    <source>
        <dbReference type="Google" id="ProtNLM"/>
    </source>
</evidence>
<keyword evidence="1" id="KW-0472">Membrane</keyword>
<gene>
    <name evidence="3" type="ORF">I7X13_14255</name>
</gene>
<evidence type="ECO:0000256" key="1">
    <source>
        <dbReference type="SAM" id="Phobius"/>
    </source>
</evidence>
<feature type="signal peptide" evidence="2">
    <location>
        <begin position="1"/>
        <end position="25"/>
    </location>
</feature>
<protein>
    <recommendedName>
        <fullName evidence="5">VPDSG-CTERM sorting domain-containing protein</fullName>
    </recommendedName>
</protein>
<dbReference type="Proteomes" id="UP000625631">
    <property type="component" value="Unassembled WGS sequence"/>
</dbReference>
<dbReference type="EMBL" id="JAEDAE010000006">
    <property type="protein sequence ID" value="MBH8559224.1"/>
    <property type="molecule type" value="Genomic_DNA"/>
</dbReference>
<keyword evidence="4" id="KW-1185">Reference proteome</keyword>
<accession>A0ABS0QAJ7</accession>
<keyword evidence="2" id="KW-0732">Signal</keyword>
<feature type="transmembrane region" description="Helical" evidence="1">
    <location>
        <begin position="41"/>
        <end position="61"/>
    </location>
</feature>
<proteinExistence type="predicted"/>
<dbReference type="InterPro" id="IPR058207">
    <property type="entry name" value="PID_CTERM"/>
</dbReference>
<organism evidence="3 4">
    <name type="scientific">Hymenobacter negativus</name>
    <dbReference type="NCBI Taxonomy" id="2795026"/>
    <lineage>
        <taxon>Bacteria</taxon>
        <taxon>Pseudomonadati</taxon>
        <taxon>Bacteroidota</taxon>
        <taxon>Cytophagia</taxon>
        <taxon>Cytophagales</taxon>
        <taxon>Hymenobacteraceae</taxon>
        <taxon>Hymenobacter</taxon>
    </lineage>
</organism>
<feature type="chain" id="PRO_5045047665" description="VPDSG-CTERM sorting domain-containing protein" evidence="2">
    <location>
        <begin position="26"/>
        <end position="71"/>
    </location>
</feature>